<sequence length="146" mass="16103">MRNLLIMVGPSEQPHRLTPQSDTGPGHRGQRGIRRGHRSRRFRWAQPSHAMAIILRGLRATLLALAPAEIRGVARPRGEDMRVDGMRGVSSISPQLRLVGDCGGAREAGVMPAAAPPAIFHAAATPRHHVRSVETPREQRRRLRLC</sequence>
<dbReference type="RefSeq" id="WP_172111610.1">
    <property type="nucleotide sequence ID" value="NZ_JABFDN010000004.1"/>
</dbReference>
<evidence type="ECO:0000313" key="3">
    <source>
        <dbReference type="Proteomes" id="UP000886476"/>
    </source>
</evidence>
<proteinExistence type="predicted"/>
<gene>
    <name evidence="2" type="ORF">HL667_16195</name>
</gene>
<dbReference type="EMBL" id="JABFDN010000004">
    <property type="protein sequence ID" value="NPU66546.1"/>
    <property type="molecule type" value="Genomic_DNA"/>
</dbReference>
<name>A0ABX2CE93_9BRAD</name>
<evidence type="ECO:0000256" key="1">
    <source>
        <dbReference type="SAM" id="MobiDB-lite"/>
    </source>
</evidence>
<feature type="compositionally biased region" description="Basic residues" evidence="1">
    <location>
        <begin position="28"/>
        <end position="40"/>
    </location>
</feature>
<keyword evidence="3" id="KW-1185">Reference proteome</keyword>
<dbReference type="Proteomes" id="UP000886476">
    <property type="component" value="Unassembled WGS sequence"/>
</dbReference>
<accession>A0ABX2CE93</accession>
<evidence type="ECO:0000313" key="2">
    <source>
        <dbReference type="EMBL" id="NPU66546.1"/>
    </source>
</evidence>
<reference evidence="2" key="1">
    <citation type="submission" date="2020-05" db="EMBL/GenBank/DDBJ databases">
        <title>Nod-independent and nitrogen-fixing Bradyrhizobium aeschynomene sp. nov. isolated from nodules of Aeschynomene indica.</title>
        <authorList>
            <person name="Zhang Z."/>
        </authorList>
    </citation>
    <scope>NUCLEOTIDE SEQUENCE</scope>
    <source>
        <strain evidence="2">83012</strain>
    </source>
</reference>
<protein>
    <submittedName>
        <fullName evidence="2">Uncharacterized protein</fullName>
    </submittedName>
</protein>
<feature type="region of interest" description="Disordered" evidence="1">
    <location>
        <begin position="8"/>
        <end position="40"/>
    </location>
</feature>
<comment type="caution">
    <text evidence="2">The sequence shown here is derived from an EMBL/GenBank/DDBJ whole genome shotgun (WGS) entry which is preliminary data.</text>
</comment>
<organism evidence="2 3">
    <name type="scientific">Bradyrhizobium aeschynomenes</name>
    <dbReference type="NCBI Taxonomy" id="2734909"/>
    <lineage>
        <taxon>Bacteria</taxon>
        <taxon>Pseudomonadati</taxon>
        <taxon>Pseudomonadota</taxon>
        <taxon>Alphaproteobacteria</taxon>
        <taxon>Hyphomicrobiales</taxon>
        <taxon>Nitrobacteraceae</taxon>
        <taxon>Bradyrhizobium</taxon>
    </lineage>
</organism>